<accession>A0A409WJ04</accession>
<name>A0A409WJ04_PSICY</name>
<comment type="caution">
    <text evidence="1">The sequence shown here is derived from an EMBL/GenBank/DDBJ whole genome shotgun (WGS) entry which is preliminary data.</text>
</comment>
<dbReference type="OrthoDB" id="2839137at2759"/>
<evidence type="ECO:0000313" key="1">
    <source>
        <dbReference type="EMBL" id="PPQ78487.1"/>
    </source>
</evidence>
<dbReference type="InParanoid" id="A0A409WJ04"/>
<reference evidence="1 2" key="1">
    <citation type="journal article" date="2018" name="Evol. Lett.">
        <title>Horizontal gene cluster transfer increased hallucinogenic mushroom diversity.</title>
        <authorList>
            <person name="Reynolds H.T."/>
            <person name="Vijayakumar V."/>
            <person name="Gluck-Thaler E."/>
            <person name="Korotkin H.B."/>
            <person name="Matheny P.B."/>
            <person name="Slot J.C."/>
        </authorList>
    </citation>
    <scope>NUCLEOTIDE SEQUENCE [LARGE SCALE GENOMIC DNA]</scope>
    <source>
        <strain evidence="1 2">2631</strain>
    </source>
</reference>
<keyword evidence="2" id="KW-1185">Reference proteome</keyword>
<sequence length="385" mass="44459">MIRSWRAWSNPYRTAITTSSLLRPPAQCRRPAAPPPSLLLHPNGQRFFASISTLNHELIAYINQPIANISGLNCARLYIYLTPTSIRHAKIFYCEDLKTPFPDGTRGYFYYLQDPRFPLVDGAVRFRVLPEDKIEFDAEGGEDLRTPDGKVWERTLYFIHRRKDTSLLEKLILEKLVHADAKEVHRAYVTEHNRKQEARQPREGWNWSVDSRMALENCRLFSKDDMFELDLSRACHYFHIGDPDSDSDIDTKLDLWYIFRDRRSMHKLESSHGLAPYQGKITARFELTSLLDSKRKLRTYIVIRVLEITEPITPTPLVEKYDGYVHAPALGQLLGRGLHSGEGEAIAGNAAMLWKLPLDSPRGTKLQPLFTEMGMEMKVQEVTWQ</sequence>
<protein>
    <submittedName>
        <fullName evidence="1">Uncharacterized protein</fullName>
    </submittedName>
</protein>
<organism evidence="1 2">
    <name type="scientific">Psilocybe cyanescens</name>
    <dbReference type="NCBI Taxonomy" id="93625"/>
    <lineage>
        <taxon>Eukaryota</taxon>
        <taxon>Fungi</taxon>
        <taxon>Dikarya</taxon>
        <taxon>Basidiomycota</taxon>
        <taxon>Agaricomycotina</taxon>
        <taxon>Agaricomycetes</taxon>
        <taxon>Agaricomycetidae</taxon>
        <taxon>Agaricales</taxon>
        <taxon>Agaricineae</taxon>
        <taxon>Strophariaceae</taxon>
        <taxon>Psilocybe</taxon>
    </lineage>
</organism>
<evidence type="ECO:0000313" key="2">
    <source>
        <dbReference type="Proteomes" id="UP000283269"/>
    </source>
</evidence>
<dbReference type="AlphaFoldDB" id="A0A409WJ04"/>
<proteinExistence type="predicted"/>
<gene>
    <name evidence="1" type="ORF">CVT25_011828</name>
</gene>
<dbReference type="Proteomes" id="UP000283269">
    <property type="component" value="Unassembled WGS sequence"/>
</dbReference>
<dbReference type="EMBL" id="NHYD01003416">
    <property type="protein sequence ID" value="PPQ78487.1"/>
    <property type="molecule type" value="Genomic_DNA"/>
</dbReference>